<dbReference type="InterPro" id="IPR016032">
    <property type="entry name" value="Sig_transdc_resp-reg_C-effctor"/>
</dbReference>
<dbReference type="InterPro" id="IPR011006">
    <property type="entry name" value="CheY-like_superfamily"/>
</dbReference>
<dbReference type="SUPFAM" id="SSF46894">
    <property type="entry name" value="C-terminal effector domain of the bipartite response regulators"/>
    <property type="match status" value="1"/>
</dbReference>
<dbReference type="Gene3D" id="3.40.50.2300">
    <property type="match status" value="1"/>
</dbReference>
<evidence type="ECO:0000313" key="6">
    <source>
        <dbReference type="Proteomes" id="UP000306985"/>
    </source>
</evidence>
<dbReference type="PROSITE" id="PS50043">
    <property type="entry name" value="HTH_LUXR_2"/>
    <property type="match status" value="1"/>
</dbReference>
<evidence type="ECO:0000259" key="4">
    <source>
        <dbReference type="PROSITE" id="PS50043"/>
    </source>
</evidence>
<dbReference type="Proteomes" id="UP000306985">
    <property type="component" value="Unassembled WGS sequence"/>
</dbReference>
<dbReference type="AlphaFoldDB" id="A0A4U6QBD0"/>
<dbReference type="InterPro" id="IPR036388">
    <property type="entry name" value="WH-like_DNA-bd_sf"/>
</dbReference>
<dbReference type="PROSITE" id="PS00622">
    <property type="entry name" value="HTH_LUXR_1"/>
    <property type="match status" value="1"/>
</dbReference>
<dbReference type="CDD" id="cd06170">
    <property type="entry name" value="LuxR_C_like"/>
    <property type="match status" value="1"/>
</dbReference>
<dbReference type="PANTHER" id="PTHR44688">
    <property type="entry name" value="DNA-BINDING TRANSCRIPTIONAL ACTIVATOR DEVR_DOSR"/>
    <property type="match status" value="1"/>
</dbReference>
<dbReference type="PRINTS" id="PR00038">
    <property type="entry name" value="HTHLUXR"/>
</dbReference>
<keyword evidence="2" id="KW-0238">DNA-binding</keyword>
<dbReference type="RefSeq" id="WP_137451048.1">
    <property type="nucleotide sequence ID" value="NZ_SZZH01000005.1"/>
</dbReference>
<sequence length="198" mass="21614">MTEVQARVGAIPRARHAVRTVLVCEGGGRFPDPALTLESQGAQVRRVVDGFALVDEFQRQPADLVFIALSPNLGTQALDLLLSLHPSTTVVVYGDLADPHLLAAAVRRGARGVLRWAGPNAGGATGRRLTPKVPDNLTEREMQVLRGMADGRTNREIGRELFLTEDTIKTHSRRLFVKLDARDRAHAVAQGLRRGYIV</sequence>
<name>A0A4U6QBD0_9ACTN</name>
<dbReference type="GO" id="GO:0003677">
    <property type="term" value="F:DNA binding"/>
    <property type="evidence" value="ECO:0007669"/>
    <property type="project" value="UniProtKB-KW"/>
</dbReference>
<dbReference type="InterPro" id="IPR000792">
    <property type="entry name" value="Tscrpt_reg_LuxR_C"/>
</dbReference>
<dbReference type="PANTHER" id="PTHR44688:SF16">
    <property type="entry name" value="DNA-BINDING TRANSCRIPTIONAL ACTIVATOR DEVR_DOSR"/>
    <property type="match status" value="1"/>
</dbReference>
<dbReference type="Gene3D" id="1.10.10.10">
    <property type="entry name" value="Winged helix-like DNA-binding domain superfamily/Winged helix DNA-binding domain"/>
    <property type="match status" value="1"/>
</dbReference>
<dbReference type="SMART" id="SM00421">
    <property type="entry name" value="HTH_LUXR"/>
    <property type="match status" value="1"/>
</dbReference>
<evidence type="ECO:0000313" key="5">
    <source>
        <dbReference type="EMBL" id="TKV57344.1"/>
    </source>
</evidence>
<organism evidence="5 6">
    <name type="scientific">Nakamurella flava</name>
    <dbReference type="NCBI Taxonomy" id="2576308"/>
    <lineage>
        <taxon>Bacteria</taxon>
        <taxon>Bacillati</taxon>
        <taxon>Actinomycetota</taxon>
        <taxon>Actinomycetes</taxon>
        <taxon>Nakamurellales</taxon>
        <taxon>Nakamurellaceae</taxon>
        <taxon>Nakamurella</taxon>
    </lineage>
</organism>
<feature type="domain" description="HTH luxR-type" evidence="4">
    <location>
        <begin position="130"/>
        <end position="195"/>
    </location>
</feature>
<keyword evidence="3" id="KW-0804">Transcription</keyword>
<proteinExistence type="predicted"/>
<keyword evidence="6" id="KW-1185">Reference proteome</keyword>
<reference evidence="5 6" key="1">
    <citation type="submission" date="2019-05" db="EMBL/GenBank/DDBJ databases">
        <title>Nakamurella sp. N5BH11, whole genome shotgun sequence.</title>
        <authorList>
            <person name="Tuo L."/>
        </authorList>
    </citation>
    <scope>NUCLEOTIDE SEQUENCE [LARGE SCALE GENOMIC DNA]</scope>
    <source>
        <strain evidence="5 6">N5BH11</strain>
    </source>
</reference>
<keyword evidence="1" id="KW-0805">Transcription regulation</keyword>
<evidence type="ECO:0000256" key="1">
    <source>
        <dbReference type="ARBA" id="ARBA00023015"/>
    </source>
</evidence>
<dbReference type="SUPFAM" id="SSF52172">
    <property type="entry name" value="CheY-like"/>
    <property type="match status" value="1"/>
</dbReference>
<evidence type="ECO:0000256" key="2">
    <source>
        <dbReference type="ARBA" id="ARBA00023125"/>
    </source>
</evidence>
<dbReference type="OrthoDB" id="3543649at2"/>
<accession>A0A4U6QBD0</accession>
<dbReference type="EMBL" id="SZZH01000005">
    <property type="protein sequence ID" value="TKV57344.1"/>
    <property type="molecule type" value="Genomic_DNA"/>
</dbReference>
<dbReference type="GO" id="GO:0006355">
    <property type="term" value="P:regulation of DNA-templated transcription"/>
    <property type="evidence" value="ECO:0007669"/>
    <property type="project" value="InterPro"/>
</dbReference>
<evidence type="ECO:0000256" key="3">
    <source>
        <dbReference type="ARBA" id="ARBA00023163"/>
    </source>
</evidence>
<comment type="caution">
    <text evidence="5">The sequence shown here is derived from an EMBL/GenBank/DDBJ whole genome shotgun (WGS) entry which is preliminary data.</text>
</comment>
<dbReference type="Pfam" id="PF00196">
    <property type="entry name" value="GerE"/>
    <property type="match status" value="1"/>
</dbReference>
<protein>
    <submittedName>
        <fullName evidence="5">Response regulator transcription factor</fullName>
    </submittedName>
</protein>
<gene>
    <name evidence="5" type="ORF">FDO65_17625</name>
</gene>